<dbReference type="SUPFAM" id="SSF52540">
    <property type="entry name" value="P-loop containing nucleoside triphosphate hydrolases"/>
    <property type="match status" value="1"/>
</dbReference>
<name>A0AAD5VKV1_9AGAR</name>
<evidence type="ECO:0000313" key="4">
    <source>
        <dbReference type="EMBL" id="KAJ3562722.1"/>
    </source>
</evidence>
<dbReference type="PANTHER" id="PTHR10039:SF15">
    <property type="entry name" value="NACHT DOMAIN-CONTAINING PROTEIN"/>
    <property type="match status" value="1"/>
</dbReference>
<feature type="domain" description="Nephrocystin 3-like N-terminal" evidence="3">
    <location>
        <begin position="159"/>
        <end position="321"/>
    </location>
</feature>
<dbReference type="InterPro" id="IPR027417">
    <property type="entry name" value="P-loop_NTPase"/>
</dbReference>
<dbReference type="PANTHER" id="PTHR10039">
    <property type="entry name" value="AMELOGENIN"/>
    <property type="match status" value="1"/>
</dbReference>
<evidence type="ECO:0000313" key="5">
    <source>
        <dbReference type="Proteomes" id="UP001213000"/>
    </source>
</evidence>
<feature type="region of interest" description="Disordered" evidence="2">
    <location>
        <begin position="1"/>
        <end position="33"/>
    </location>
</feature>
<accession>A0AAD5VKV1</accession>
<evidence type="ECO:0000256" key="2">
    <source>
        <dbReference type="SAM" id="MobiDB-lite"/>
    </source>
</evidence>
<gene>
    <name evidence="4" type="ORF">NP233_g9393</name>
</gene>
<organism evidence="4 5">
    <name type="scientific">Leucocoprinus birnbaumii</name>
    <dbReference type="NCBI Taxonomy" id="56174"/>
    <lineage>
        <taxon>Eukaryota</taxon>
        <taxon>Fungi</taxon>
        <taxon>Dikarya</taxon>
        <taxon>Basidiomycota</taxon>
        <taxon>Agaricomycotina</taxon>
        <taxon>Agaricomycetes</taxon>
        <taxon>Agaricomycetidae</taxon>
        <taxon>Agaricales</taxon>
        <taxon>Agaricineae</taxon>
        <taxon>Agaricaceae</taxon>
        <taxon>Leucocoprinus</taxon>
    </lineage>
</organism>
<evidence type="ECO:0000259" key="3">
    <source>
        <dbReference type="Pfam" id="PF24883"/>
    </source>
</evidence>
<dbReference type="Proteomes" id="UP001213000">
    <property type="component" value="Unassembled WGS sequence"/>
</dbReference>
<reference evidence="4" key="1">
    <citation type="submission" date="2022-07" db="EMBL/GenBank/DDBJ databases">
        <title>Genome Sequence of Leucocoprinus birnbaumii.</title>
        <authorList>
            <person name="Buettner E."/>
        </authorList>
    </citation>
    <scope>NUCLEOTIDE SEQUENCE</scope>
    <source>
        <strain evidence="4">VT141</strain>
    </source>
</reference>
<dbReference type="Gene3D" id="3.40.50.300">
    <property type="entry name" value="P-loop containing nucleotide triphosphate hydrolases"/>
    <property type="match status" value="1"/>
</dbReference>
<dbReference type="InterPro" id="IPR056884">
    <property type="entry name" value="NPHP3-like_N"/>
</dbReference>
<keyword evidence="5" id="KW-1185">Reference proteome</keyword>
<sequence>MPFPFWRSKAKASDRPSHSYPSPQRSARTNEPAAIQSTPILPASHPSPESHLPVTVIAAPQPLTSPVNPILTHISPDIPPPLTSPAGSGLSQRHLHAQGLFSNARDFVINNSQLVNNVHAGSGLEILLKASMPNAFYDSGARYPPPKCHHATRKDYIAKITDWAQGQSEHSEPILWMRGPFGVGKTAVAQSSAEALEALEKLLATLFFSRSYGDRDDPQRFIPSIAYQIATKCPSFEKIVSERILRDPALATKSLSKQFDELLVHPLQEIDVARNGLSGCVIIIDGLDECRGSDAQCEIIRVIATSAQSRTTPFRWFITSRPEDPIIRTMNSDVMSPVLYHFELPVSREIDHEILVYLTDEFDKIRKHQDLPESWPSEEVLALFVERASGLWIYAATIIRFIKDENSLGPEDQLQIFIEFAEDVTAKVGLNNPLAEMDCFYAFIVRRVPPNALTILRKILILCVVHNQLRTTNYISLLLRLPLNQVNRICGFIQSVVSVDPETDYSRLRFYHASFLDFMKDPARSNELCIYGNLLGEVRRTYLGWLHEMCSSTEDISNQPLPAGIILREDEDWSDFYSYTLLLFWSLCDSTPGCPLDTLTVASLKDVPFRRMLEMHRNGWTIDGAAIRRNLPADLRDEIVRRDRCPIIGCTRTEDVWILGWGENEAVPYTDPTDEHRDRFLKLFKPWSLRYLANVPAEVNLRRCWKKAERSSGRRGIFLYLSLTSVIIAWGSDSTALALSFTLPAIGLKFIYIDNAYYVGDIRSR</sequence>
<dbReference type="EMBL" id="JANIEX010000838">
    <property type="protein sequence ID" value="KAJ3562722.1"/>
    <property type="molecule type" value="Genomic_DNA"/>
</dbReference>
<comment type="caution">
    <text evidence="4">The sequence shown here is derived from an EMBL/GenBank/DDBJ whole genome shotgun (WGS) entry which is preliminary data.</text>
</comment>
<evidence type="ECO:0000256" key="1">
    <source>
        <dbReference type="ARBA" id="ARBA00022737"/>
    </source>
</evidence>
<proteinExistence type="predicted"/>
<keyword evidence="1" id="KW-0677">Repeat</keyword>
<protein>
    <recommendedName>
        <fullName evidence="3">Nephrocystin 3-like N-terminal domain-containing protein</fullName>
    </recommendedName>
</protein>
<feature type="compositionally biased region" description="Polar residues" evidence="2">
    <location>
        <begin position="19"/>
        <end position="33"/>
    </location>
</feature>
<dbReference type="Pfam" id="PF24883">
    <property type="entry name" value="NPHP3_N"/>
    <property type="match status" value="1"/>
</dbReference>
<dbReference type="AlphaFoldDB" id="A0AAD5VKV1"/>